<dbReference type="InterPro" id="IPR036898">
    <property type="entry name" value="RNA_pol_Rpb7-like_N_sf"/>
</dbReference>
<comment type="subcellular location">
    <subcellularLocation>
        <location evidence="1">Nucleus</location>
    </subcellularLocation>
</comment>
<accession>A0AAX4JNZ7</accession>
<dbReference type="RefSeq" id="XP_066073559.1">
    <property type="nucleotide sequence ID" value="XM_066217462.1"/>
</dbReference>
<dbReference type="Pfam" id="PF03876">
    <property type="entry name" value="SHS2_Rpb7-N"/>
    <property type="match status" value="1"/>
</dbReference>
<evidence type="ECO:0000256" key="4">
    <source>
        <dbReference type="ARBA" id="ARBA00023163"/>
    </source>
</evidence>
<dbReference type="GeneID" id="91092347"/>
<evidence type="ECO:0000256" key="2">
    <source>
        <dbReference type="ARBA" id="ARBA00009307"/>
    </source>
</evidence>
<evidence type="ECO:0000259" key="7">
    <source>
        <dbReference type="Pfam" id="PF03876"/>
    </source>
</evidence>
<dbReference type="Pfam" id="PF08292">
    <property type="entry name" value="RNA_pol_Rbc25"/>
    <property type="match status" value="1"/>
</dbReference>
<evidence type="ECO:0000256" key="6">
    <source>
        <dbReference type="SAM" id="MobiDB-lite"/>
    </source>
</evidence>
<keyword evidence="5" id="KW-0539">Nucleus</keyword>
<dbReference type="InterPro" id="IPR045113">
    <property type="entry name" value="Rpb7-like"/>
</dbReference>
<evidence type="ECO:0000256" key="3">
    <source>
        <dbReference type="ARBA" id="ARBA00022478"/>
    </source>
</evidence>
<dbReference type="SUPFAM" id="SSF50249">
    <property type="entry name" value="Nucleic acid-binding proteins"/>
    <property type="match status" value="1"/>
</dbReference>
<dbReference type="Gene3D" id="2.40.50.140">
    <property type="entry name" value="Nucleic acid-binding proteins"/>
    <property type="match status" value="1"/>
</dbReference>
<proteinExistence type="inferred from homology"/>
<name>A0AAX4JNZ7_9TREE</name>
<dbReference type="EMBL" id="CP144099">
    <property type="protein sequence ID" value="WWC86796.1"/>
    <property type="molecule type" value="Genomic_DNA"/>
</dbReference>
<protein>
    <recommendedName>
        <fullName evidence="11">DNA-directed RNA polymerase III subunit RPC8</fullName>
    </recommendedName>
</protein>
<dbReference type="InterPro" id="IPR005576">
    <property type="entry name" value="Rpb7-like_N"/>
</dbReference>
<dbReference type="GO" id="GO:0006384">
    <property type="term" value="P:transcription initiation at RNA polymerase III promoter"/>
    <property type="evidence" value="ECO:0007669"/>
    <property type="project" value="TreeGrafter"/>
</dbReference>
<feature type="region of interest" description="Disordered" evidence="6">
    <location>
        <begin position="217"/>
        <end position="247"/>
    </location>
</feature>
<evidence type="ECO:0000256" key="1">
    <source>
        <dbReference type="ARBA" id="ARBA00004123"/>
    </source>
</evidence>
<sequence>MFVLVGVRDTVPIAPKTFDISPAITIQDALNKKYANKLVPDKGLALSVFDILTAEDGKVTWGNGQMYYKVSFRLMLFAPFVGEVIVGKVVSTTKSYVRVSLGFFQDIYIVPSLLPPNSSYDPSQKKFFWVSPDDEGTLLTPEQLANSIVADRLYIDEGEPIRFRVDSVDWQDVRPTPQSMLAAQEGEAVPDKDPIEKAGFKILATIAESGLGVTSWWSQGEYQEEDGEATVQEGEFYDEGQPKEENI</sequence>
<evidence type="ECO:0000256" key="5">
    <source>
        <dbReference type="ARBA" id="ARBA00023242"/>
    </source>
</evidence>
<organism evidence="9 10">
    <name type="scientific">Kwoniella dendrophila CBS 6074</name>
    <dbReference type="NCBI Taxonomy" id="1295534"/>
    <lineage>
        <taxon>Eukaryota</taxon>
        <taxon>Fungi</taxon>
        <taxon>Dikarya</taxon>
        <taxon>Basidiomycota</taxon>
        <taxon>Agaricomycotina</taxon>
        <taxon>Tremellomycetes</taxon>
        <taxon>Tremellales</taxon>
        <taxon>Cryptococcaceae</taxon>
        <taxon>Kwoniella</taxon>
    </lineage>
</organism>
<dbReference type="InterPro" id="IPR012340">
    <property type="entry name" value="NA-bd_OB-fold"/>
</dbReference>
<dbReference type="Gene3D" id="3.30.1490.120">
    <property type="entry name" value="RNA polymerase Rpb7-like, N-terminal domain"/>
    <property type="match status" value="1"/>
</dbReference>
<evidence type="ECO:0000313" key="9">
    <source>
        <dbReference type="EMBL" id="WWC86796.1"/>
    </source>
</evidence>
<comment type="similarity">
    <text evidence="2">Belongs to the eukaryotic RPB7/RPC8 RNA polymerase subunit family.</text>
</comment>
<dbReference type="InterPro" id="IPR013238">
    <property type="entry name" value="RNA_pol_III_Rbc25"/>
</dbReference>
<keyword evidence="3" id="KW-0240">DNA-directed RNA polymerase</keyword>
<dbReference type="SUPFAM" id="SSF88798">
    <property type="entry name" value="N-terminal, heterodimerisation domain of RBP7 (RpoE)"/>
    <property type="match status" value="1"/>
</dbReference>
<keyword evidence="4" id="KW-0804">Transcription</keyword>
<evidence type="ECO:0000259" key="8">
    <source>
        <dbReference type="Pfam" id="PF08292"/>
    </source>
</evidence>
<evidence type="ECO:0000313" key="10">
    <source>
        <dbReference type="Proteomes" id="UP001355207"/>
    </source>
</evidence>
<evidence type="ECO:0008006" key="11">
    <source>
        <dbReference type="Google" id="ProtNLM"/>
    </source>
</evidence>
<feature type="domain" description="RNA polymerase Rpb7-like N-terminal" evidence="7">
    <location>
        <begin position="8"/>
        <end position="64"/>
    </location>
</feature>
<keyword evidence="10" id="KW-1185">Reference proteome</keyword>
<reference evidence="9 10" key="1">
    <citation type="submission" date="2024-01" db="EMBL/GenBank/DDBJ databases">
        <title>Comparative genomics of Cryptococcus and Kwoniella reveals pathogenesis evolution and contrasting modes of karyotype evolution via chromosome fusion or intercentromeric recombination.</title>
        <authorList>
            <person name="Coelho M.A."/>
            <person name="David-Palma M."/>
            <person name="Shea T."/>
            <person name="Bowers K."/>
            <person name="McGinley-Smith S."/>
            <person name="Mohammad A.W."/>
            <person name="Gnirke A."/>
            <person name="Yurkov A.M."/>
            <person name="Nowrousian M."/>
            <person name="Sun S."/>
            <person name="Cuomo C.A."/>
            <person name="Heitman J."/>
        </authorList>
    </citation>
    <scope>NUCLEOTIDE SEQUENCE [LARGE SCALE GENOMIC DNA]</scope>
    <source>
        <strain evidence="9 10">CBS 6074</strain>
    </source>
</reference>
<dbReference type="AlphaFoldDB" id="A0AAX4JNZ7"/>
<dbReference type="PANTHER" id="PTHR12709:SF1">
    <property type="entry name" value="DNA-DIRECTED RNA POLYMERASE III SUBUNIT RPC8"/>
    <property type="match status" value="1"/>
</dbReference>
<dbReference type="Proteomes" id="UP001355207">
    <property type="component" value="Chromosome 2"/>
</dbReference>
<gene>
    <name evidence="9" type="ORF">L201_001675</name>
</gene>
<feature type="domain" description="RNA polymerase III subunit Rpc25" evidence="8">
    <location>
        <begin position="83"/>
        <end position="217"/>
    </location>
</feature>
<dbReference type="GO" id="GO:0005666">
    <property type="term" value="C:RNA polymerase III complex"/>
    <property type="evidence" value="ECO:0007669"/>
    <property type="project" value="TreeGrafter"/>
</dbReference>
<dbReference type="PANTHER" id="PTHR12709">
    <property type="entry name" value="DNA-DIRECTED RNA POLYMERASE II, III"/>
    <property type="match status" value="1"/>
</dbReference>